<keyword evidence="5" id="KW-1133">Transmembrane helix</keyword>
<keyword evidence="2" id="KW-0813">Transport</keyword>
<evidence type="ECO:0000259" key="7">
    <source>
        <dbReference type="PROSITE" id="PS50850"/>
    </source>
</evidence>
<protein>
    <submittedName>
        <fullName evidence="8">Permease</fullName>
    </submittedName>
</protein>
<accession>A0A0M0LK60</accession>
<keyword evidence="6" id="KW-0472">Membrane</keyword>
<sequence length="412" mass="46335">MKLKDLPQNIKLRLITSFFNRMAFNAVMPFIALFFAHEVNKVFAGSLLLLSVGINFATNLVGGYIADRFRRKKVLLLTSFTTFALLLLMTLCLIPNKRLIWLFTTLYLIYVISSNLGRPAMQAIILDSTTAENRKAVFAIDYWLLNLSISFGAILGGLLYMDHQIMLFSFLTLTTIFIAIAYLIWLQDDSVPSIEKQHDNILLDLISNYKTALMDHRFVKLTLGMMFIFSAEFSLSSYISVRLAETFKSVKIFGFEIEGVRMFSLLSFENTLLVVCFTFLVSRWTNTMNNKKSILLGLAVYGLGYTFLTSSNHFYLLLLFGALATLGELMYSPVFQTEQANCIPPDKRGSYLAFSGLGFNGASMISSGALILGAFLAPWEMSIFIGIIVMSGIALIYSALFYTGKIRLVLNR</sequence>
<gene>
    <name evidence="8" type="ORF">AMD00_02025</name>
</gene>
<dbReference type="InterPro" id="IPR036259">
    <property type="entry name" value="MFS_trans_sf"/>
</dbReference>
<dbReference type="OrthoDB" id="9793283at2"/>
<keyword evidence="3" id="KW-1003">Cell membrane</keyword>
<dbReference type="AlphaFoldDB" id="A0A0M0LK60"/>
<name>A0A0M0LK60_9BACL</name>
<keyword evidence="4" id="KW-0812">Transmembrane</keyword>
<dbReference type="InterPro" id="IPR020846">
    <property type="entry name" value="MFS_dom"/>
</dbReference>
<evidence type="ECO:0000313" key="9">
    <source>
        <dbReference type="Proteomes" id="UP000036867"/>
    </source>
</evidence>
<evidence type="ECO:0000256" key="6">
    <source>
        <dbReference type="ARBA" id="ARBA00023136"/>
    </source>
</evidence>
<feature type="domain" description="Major facilitator superfamily (MFS) profile" evidence="7">
    <location>
        <begin position="174"/>
        <end position="412"/>
    </location>
</feature>
<dbReference type="InterPro" id="IPR011701">
    <property type="entry name" value="MFS"/>
</dbReference>
<evidence type="ECO:0000313" key="8">
    <source>
        <dbReference type="EMBL" id="KOO51297.1"/>
    </source>
</evidence>
<dbReference type="GeneID" id="301134894"/>
<evidence type="ECO:0000256" key="1">
    <source>
        <dbReference type="ARBA" id="ARBA00004651"/>
    </source>
</evidence>
<dbReference type="PANTHER" id="PTHR23517:SF3">
    <property type="entry name" value="INTEGRAL MEMBRANE TRANSPORT PROTEIN"/>
    <property type="match status" value="1"/>
</dbReference>
<keyword evidence="9" id="KW-1185">Reference proteome</keyword>
<dbReference type="EMBL" id="LILB01000001">
    <property type="protein sequence ID" value="KOO51297.1"/>
    <property type="molecule type" value="Genomic_DNA"/>
</dbReference>
<dbReference type="GO" id="GO:0005886">
    <property type="term" value="C:plasma membrane"/>
    <property type="evidence" value="ECO:0007669"/>
    <property type="project" value="UniProtKB-SubCell"/>
</dbReference>
<dbReference type="CDD" id="cd17329">
    <property type="entry name" value="MFS_MdtH_MDR_like"/>
    <property type="match status" value="1"/>
</dbReference>
<dbReference type="Proteomes" id="UP000036867">
    <property type="component" value="Unassembled WGS sequence"/>
</dbReference>
<comment type="caution">
    <text evidence="8">The sequence shown here is derived from an EMBL/GenBank/DDBJ whole genome shotgun (WGS) entry which is preliminary data.</text>
</comment>
<evidence type="ECO:0000256" key="4">
    <source>
        <dbReference type="ARBA" id="ARBA00022692"/>
    </source>
</evidence>
<organism evidence="8 9">
    <name type="scientific">Viridibacillus arvi</name>
    <dbReference type="NCBI Taxonomy" id="263475"/>
    <lineage>
        <taxon>Bacteria</taxon>
        <taxon>Bacillati</taxon>
        <taxon>Bacillota</taxon>
        <taxon>Bacilli</taxon>
        <taxon>Bacillales</taxon>
        <taxon>Caryophanaceae</taxon>
        <taxon>Viridibacillus</taxon>
    </lineage>
</organism>
<dbReference type="SUPFAM" id="SSF103473">
    <property type="entry name" value="MFS general substrate transporter"/>
    <property type="match status" value="1"/>
</dbReference>
<dbReference type="Gene3D" id="1.20.1250.20">
    <property type="entry name" value="MFS general substrate transporter like domains"/>
    <property type="match status" value="1"/>
</dbReference>
<dbReference type="Pfam" id="PF07690">
    <property type="entry name" value="MFS_1"/>
    <property type="match status" value="1"/>
</dbReference>
<dbReference type="STRING" id="263475.AMD00_02025"/>
<evidence type="ECO:0000256" key="5">
    <source>
        <dbReference type="ARBA" id="ARBA00022989"/>
    </source>
</evidence>
<dbReference type="PANTHER" id="PTHR23517">
    <property type="entry name" value="RESISTANCE PROTEIN MDTM, PUTATIVE-RELATED-RELATED"/>
    <property type="match status" value="1"/>
</dbReference>
<dbReference type="PROSITE" id="PS50850">
    <property type="entry name" value="MFS"/>
    <property type="match status" value="1"/>
</dbReference>
<dbReference type="GO" id="GO:0022857">
    <property type="term" value="F:transmembrane transporter activity"/>
    <property type="evidence" value="ECO:0007669"/>
    <property type="project" value="InterPro"/>
</dbReference>
<reference evidence="9" key="1">
    <citation type="submission" date="2015-08" db="EMBL/GenBank/DDBJ databases">
        <title>Fjat-10028 dsm 16317.</title>
        <authorList>
            <person name="Liu B."/>
            <person name="Wang J."/>
            <person name="Zhu Y."/>
            <person name="Liu G."/>
            <person name="Chen Q."/>
            <person name="Chen Z."/>
            <person name="Lan J."/>
            <person name="Che J."/>
            <person name="Ge C."/>
            <person name="Shi H."/>
            <person name="Pan Z."/>
            <person name="Liu X."/>
        </authorList>
    </citation>
    <scope>NUCLEOTIDE SEQUENCE [LARGE SCALE GENOMIC DNA]</scope>
    <source>
        <strain evidence="9">DSM 16317</strain>
    </source>
</reference>
<evidence type="ECO:0000256" key="2">
    <source>
        <dbReference type="ARBA" id="ARBA00022448"/>
    </source>
</evidence>
<dbReference type="RefSeq" id="WP_053415431.1">
    <property type="nucleotide sequence ID" value="NZ_LILB01000001.1"/>
</dbReference>
<comment type="subcellular location">
    <subcellularLocation>
        <location evidence="1">Cell membrane</location>
        <topology evidence="1">Multi-pass membrane protein</topology>
    </subcellularLocation>
</comment>
<dbReference type="InterPro" id="IPR050171">
    <property type="entry name" value="MFS_Transporters"/>
</dbReference>
<proteinExistence type="predicted"/>
<evidence type="ECO:0000256" key="3">
    <source>
        <dbReference type="ARBA" id="ARBA00022475"/>
    </source>
</evidence>